<gene>
    <name evidence="2" type="ORF">AKJ66_00975</name>
</gene>
<dbReference type="AlphaFoldDB" id="A0A133UI62"/>
<reference evidence="2 3" key="1">
    <citation type="journal article" date="2016" name="Sci. Rep.">
        <title>Metabolic traits of an uncultured archaeal lineage -MSBL1- from brine pools of the Red Sea.</title>
        <authorList>
            <person name="Mwirichia R."/>
            <person name="Alam I."/>
            <person name="Rashid M."/>
            <person name="Vinu M."/>
            <person name="Ba-Alawi W."/>
            <person name="Anthony Kamau A."/>
            <person name="Kamanda Ngugi D."/>
            <person name="Goker M."/>
            <person name="Klenk H.P."/>
            <person name="Bajic V."/>
            <person name="Stingl U."/>
        </authorList>
    </citation>
    <scope>NUCLEOTIDE SEQUENCE [LARGE SCALE GENOMIC DNA]</scope>
    <source>
        <strain evidence="2">SCGC-AAA259E22</strain>
    </source>
</reference>
<dbReference type="Proteomes" id="UP000070657">
    <property type="component" value="Unassembled WGS sequence"/>
</dbReference>
<proteinExistence type="predicted"/>
<comment type="caution">
    <text evidence="2">The sequence shown here is derived from an EMBL/GenBank/DDBJ whole genome shotgun (WGS) entry which is preliminary data.</text>
</comment>
<keyword evidence="3" id="KW-1185">Reference proteome</keyword>
<accession>A0A133UI62</accession>
<feature type="domain" description="Nucleotide modification associated" evidence="1">
    <location>
        <begin position="7"/>
        <end position="107"/>
    </location>
</feature>
<evidence type="ECO:0000313" key="3">
    <source>
        <dbReference type="Proteomes" id="UP000070657"/>
    </source>
</evidence>
<name>A0A133UI62_9EURY</name>
<evidence type="ECO:0000313" key="2">
    <source>
        <dbReference type="EMBL" id="KXA93776.1"/>
    </source>
</evidence>
<organism evidence="2 3">
    <name type="scientific">candidate division MSBL1 archaeon SCGC-AAA259E22</name>
    <dbReference type="NCBI Taxonomy" id="1698265"/>
    <lineage>
        <taxon>Archaea</taxon>
        <taxon>Methanobacteriati</taxon>
        <taxon>Methanobacteriota</taxon>
        <taxon>candidate division MSBL1</taxon>
    </lineage>
</organism>
<sequence>MITSDYRGVDYASIPTDFPNFENLHDLLDSKDKVSDNGDHLDPDLTKVTSVDGWKPAFGQRSAAQGYLRNRSVGEDSEGTLFLFLSRFKPWSKESSGLTETAQSLHRLNIHKYS</sequence>
<protein>
    <recommendedName>
        <fullName evidence="1">Nucleotide modification associated domain-containing protein</fullName>
    </recommendedName>
</protein>
<evidence type="ECO:0000259" key="1">
    <source>
        <dbReference type="Pfam" id="PF18754"/>
    </source>
</evidence>
<dbReference type="InterPro" id="IPR041135">
    <property type="entry name" value="Nmad3"/>
</dbReference>
<dbReference type="EMBL" id="LHXP01000007">
    <property type="protein sequence ID" value="KXA93776.1"/>
    <property type="molecule type" value="Genomic_DNA"/>
</dbReference>
<dbReference type="Pfam" id="PF18754">
    <property type="entry name" value="Nmad3"/>
    <property type="match status" value="1"/>
</dbReference>